<evidence type="ECO:0000256" key="6">
    <source>
        <dbReference type="ARBA" id="ARBA00013321"/>
    </source>
</evidence>
<dbReference type="EC" id="1.2.4.2" evidence="5"/>
<dbReference type="NCBIfam" id="NF008907">
    <property type="entry name" value="PRK12270.1"/>
    <property type="match status" value="1"/>
</dbReference>
<evidence type="ECO:0000256" key="3">
    <source>
        <dbReference type="ARBA" id="ARBA00006936"/>
    </source>
</evidence>
<dbReference type="InterPro" id="IPR042179">
    <property type="entry name" value="KGD_C_sf"/>
</dbReference>
<dbReference type="GO" id="GO:0004591">
    <property type="term" value="F:oxoglutarate dehydrogenase (succinyl-transferring) activity"/>
    <property type="evidence" value="ECO:0007669"/>
    <property type="project" value="UniProtKB-EC"/>
</dbReference>
<keyword evidence="9" id="KW-0324">Glycolysis</keyword>
<dbReference type="InterPro" id="IPR031717">
    <property type="entry name" value="ODO-1/KGD_C"/>
</dbReference>
<dbReference type="Gene3D" id="3.40.50.970">
    <property type="match status" value="1"/>
</dbReference>
<dbReference type="PANTHER" id="PTHR23152:SF4">
    <property type="entry name" value="2-OXOADIPATE DEHYDROGENASE COMPLEX COMPONENT E1"/>
    <property type="match status" value="1"/>
</dbReference>
<dbReference type="PANTHER" id="PTHR23152">
    <property type="entry name" value="2-OXOGLUTARATE DEHYDROGENASE"/>
    <property type="match status" value="1"/>
</dbReference>
<protein>
    <recommendedName>
        <fullName evidence="6">2-oxoglutarate dehydrogenase E1 component</fullName>
        <ecNumber evidence="5">1.2.4.2</ecNumber>
    </recommendedName>
    <alternativeName>
        <fullName evidence="10">Alpha-ketoglutarate dehydrogenase</fullName>
    </alternativeName>
</protein>
<dbReference type="Pfam" id="PF16870">
    <property type="entry name" value="OxoGdeHyase_C"/>
    <property type="match status" value="1"/>
</dbReference>
<dbReference type="SMART" id="SM00861">
    <property type="entry name" value="Transket_pyr"/>
    <property type="match status" value="1"/>
</dbReference>
<dbReference type="GO" id="GO:0045252">
    <property type="term" value="C:oxoglutarate dehydrogenase complex"/>
    <property type="evidence" value="ECO:0007669"/>
    <property type="project" value="TreeGrafter"/>
</dbReference>
<name>A0A1L6TGR9_PISSA</name>
<evidence type="ECO:0000313" key="13">
    <source>
        <dbReference type="Proteomes" id="UP000029558"/>
    </source>
</evidence>
<keyword evidence="7 12" id="KW-0560">Oxidoreductase</keyword>
<dbReference type="NCBIfam" id="NF006914">
    <property type="entry name" value="PRK09404.1"/>
    <property type="match status" value="1"/>
</dbReference>
<comment type="cofactor">
    <cofactor evidence="1">
        <name>thiamine diphosphate</name>
        <dbReference type="ChEBI" id="CHEBI:58937"/>
    </cofactor>
</comment>
<dbReference type="GO" id="GO:0030976">
    <property type="term" value="F:thiamine pyrophosphate binding"/>
    <property type="evidence" value="ECO:0007669"/>
    <property type="project" value="InterPro"/>
</dbReference>
<organism evidence="12 13">
    <name type="scientific">Piscirickettsia salmonis</name>
    <dbReference type="NCBI Taxonomy" id="1238"/>
    <lineage>
        <taxon>Bacteria</taxon>
        <taxon>Pseudomonadati</taxon>
        <taxon>Pseudomonadota</taxon>
        <taxon>Gammaproteobacteria</taxon>
        <taxon>Thiotrichales</taxon>
        <taxon>Piscirickettsiaceae</taxon>
        <taxon>Piscirickettsia</taxon>
    </lineage>
</organism>
<dbReference type="RefSeq" id="WP_017378339.1">
    <property type="nucleotide sequence ID" value="NZ_CP012508.1"/>
</dbReference>
<evidence type="ECO:0000256" key="1">
    <source>
        <dbReference type="ARBA" id="ARBA00001964"/>
    </source>
</evidence>
<dbReference type="OrthoDB" id="9759785at2"/>
<dbReference type="GO" id="GO:0006099">
    <property type="term" value="P:tricarboxylic acid cycle"/>
    <property type="evidence" value="ECO:0007669"/>
    <property type="project" value="TreeGrafter"/>
</dbReference>
<keyword evidence="8" id="KW-0786">Thiamine pyrophosphate</keyword>
<dbReference type="Pfam" id="PF16078">
    <property type="entry name" value="2-oxogl_dehyd_N"/>
    <property type="match status" value="1"/>
</dbReference>
<evidence type="ECO:0000256" key="9">
    <source>
        <dbReference type="ARBA" id="ARBA00023152"/>
    </source>
</evidence>
<dbReference type="Gene3D" id="3.40.50.11610">
    <property type="entry name" value="Multifunctional 2-oxoglutarate metabolism enzyme, C-terminal domain"/>
    <property type="match status" value="1"/>
</dbReference>
<dbReference type="Gene3D" id="3.40.50.12470">
    <property type="match status" value="1"/>
</dbReference>
<sequence>MRESLLKELEATAFLDAGSSSYVEDLYEQYIKDPKSVDEKWQNYFAKLKQESQSSEIPHSEVRAAFQSLAQQATGIGVLSDESSALARVKSLINSYRYLGHFEAELDPLKRPRNHKMAELTPEYHGLTVSDLEMSFAIEGLSTQSLKLKDIIGIMRKTYCGHIAGEYMYIVDQQEREWIQKRLETVHARPKLNREEKHRILERLTAAEGLEKYLGLKYVGQKRFSLEGGESLIPLLDEMIQRAGSKSAREVILGMAHRGRLNALINLLGKSPEQLFGEFEQSVAVHGSGDVKYHKGFSSDVETAGGPVHLALAFNPSHLEIVSPVAAGSVRARQMRRGDVQRNQVLSIQVHGDAAFAGQGVVMETFAMSHTRGYNIGGTIHVVINNQVGFTTDPRCSRSGEYCTDIAKMSSAPVFHVNGDDSEAVFFVAQLALDYRLTFNKDVVIDMVCYRRHGHNESDEPSATQPLMYKVIRKQTTTRKMYAEALMQSGEFERADVDKINKDYRAALEAGRVVAPGVIEGVNLRDHAADWGPYIGNDWGTPYDNSLPKEKLQALAKRMEQLPEDFKLQPQVKKTLDKRGQMTLGQEPIDWGYAENLAYASLLAEGFDVRLAGQDCGRGTFSHRHAALHNQENDATYYPLEHLADKQGKFIVIDSLLSEEAVLAYEYGHATAEPLAMTIWEAQFGDFANGAQVVFDQFISSGEQKWGRLCGLTVLLPHGFEGQGPEHSSARLERFLQLSAQHNIQVCVPTTPGQIYHLIRRQMVRKCRKPLIVMTPKSLLRSPLAVSSLDDLAHGHYHNIIPEIDDLDVKQVNRVVLCSGKVYYDLLSKRRNSDQKDVAIIRIEQLYPFPEAELEKVLAPYGHVKDFIWCQEEPRNQGAWYQSQHHIRTVIAEDRKLHYAGRSAMAAPAEGYPKVHAIEQERLVCDALNLVKV</sequence>
<dbReference type="InterPro" id="IPR005475">
    <property type="entry name" value="Transketolase-like_Pyr-bd"/>
</dbReference>
<dbReference type="Proteomes" id="UP000029558">
    <property type="component" value="Chromosome"/>
</dbReference>
<gene>
    <name evidence="12" type="ORF">KU39_407</name>
</gene>
<accession>A0A1L6TGR9</accession>
<evidence type="ECO:0000256" key="10">
    <source>
        <dbReference type="ARBA" id="ARBA00030680"/>
    </source>
</evidence>
<dbReference type="InterPro" id="IPR029061">
    <property type="entry name" value="THDP-binding"/>
</dbReference>
<dbReference type="SUPFAM" id="SSF52518">
    <property type="entry name" value="Thiamin diphosphate-binding fold (THDP-binding)"/>
    <property type="match status" value="2"/>
</dbReference>
<dbReference type="FunFam" id="3.40.50.12470:FF:000009">
    <property type="entry name" value="2-oxoglutarate dehydrogenase E1 component"/>
    <property type="match status" value="1"/>
</dbReference>
<dbReference type="EMBL" id="CP012508">
    <property type="protein sequence ID" value="ALB21591.1"/>
    <property type="molecule type" value="Genomic_DNA"/>
</dbReference>
<dbReference type="NCBIfam" id="TIGR00239">
    <property type="entry name" value="2oxo_dh_E1"/>
    <property type="match status" value="1"/>
</dbReference>
<dbReference type="Pfam" id="PF00676">
    <property type="entry name" value="E1_dh"/>
    <property type="match status" value="1"/>
</dbReference>
<evidence type="ECO:0000256" key="7">
    <source>
        <dbReference type="ARBA" id="ARBA00023002"/>
    </source>
</evidence>
<comment type="catalytic activity">
    <reaction evidence="11">
        <text>N(6)-[(R)-lipoyl]-L-lysyl-[protein] + 2-oxoglutarate + H(+) = N(6)-[(R)-S(8)-succinyldihydrolipoyl]-L-lysyl-[protein] + CO2</text>
        <dbReference type="Rhea" id="RHEA:12188"/>
        <dbReference type="Rhea" id="RHEA-COMP:10474"/>
        <dbReference type="Rhea" id="RHEA-COMP:20092"/>
        <dbReference type="ChEBI" id="CHEBI:15378"/>
        <dbReference type="ChEBI" id="CHEBI:16526"/>
        <dbReference type="ChEBI" id="CHEBI:16810"/>
        <dbReference type="ChEBI" id="CHEBI:83099"/>
        <dbReference type="ChEBI" id="CHEBI:83120"/>
        <dbReference type="EC" id="1.2.4.2"/>
    </reaction>
</comment>
<dbReference type="InterPro" id="IPR011603">
    <property type="entry name" value="2oxoglutarate_DH_E1"/>
</dbReference>
<dbReference type="GO" id="GO:0005829">
    <property type="term" value="C:cytosol"/>
    <property type="evidence" value="ECO:0007669"/>
    <property type="project" value="TreeGrafter"/>
</dbReference>
<dbReference type="Pfam" id="PF02779">
    <property type="entry name" value="Transket_pyr"/>
    <property type="match status" value="1"/>
</dbReference>
<dbReference type="Gene3D" id="1.10.287.1150">
    <property type="entry name" value="TPP helical domain"/>
    <property type="match status" value="1"/>
</dbReference>
<evidence type="ECO:0000256" key="2">
    <source>
        <dbReference type="ARBA" id="ARBA00003906"/>
    </source>
</evidence>
<reference evidence="12 13" key="1">
    <citation type="journal article" date="2014" name="Genome Announc.">
        <title>Comparative Genome Analysis of Two Isolates of the Fish Pathogen Piscirickettsia salmonis from Different Hosts Reveals Major Differences in Virulence-Associated Secretion Systems.</title>
        <authorList>
            <person name="Bohle H."/>
            <person name="Henriquez P."/>
            <person name="Grothusen H."/>
            <person name="Navas E."/>
            <person name="Sandoval A."/>
            <person name="Bustamante F."/>
            <person name="Bustos P."/>
            <person name="Mancilla M."/>
        </authorList>
    </citation>
    <scope>NUCLEOTIDE SEQUENCE [LARGE SCALE GENOMIC DNA]</scope>
    <source>
        <strain evidence="13">B1-32597</strain>
    </source>
</reference>
<evidence type="ECO:0000256" key="5">
    <source>
        <dbReference type="ARBA" id="ARBA00012280"/>
    </source>
</evidence>
<comment type="function">
    <text evidence="2">E1 component of the 2-oxoglutarate dehydrogenase (OGDH) complex which catalyzes the decarboxylation of 2-oxoglutarate, the first step in the conversion of 2-oxoglutarate to succinyl-CoA and CO(2).</text>
</comment>
<dbReference type="InterPro" id="IPR032106">
    <property type="entry name" value="2-oxogl_dehyd_N"/>
</dbReference>
<evidence type="ECO:0000256" key="4">
    <source>
        <dbReference type="ARBA" id="ARBA00011301"/>
    </source>
</evidence>
<dbReference type="GO" id="GO:0006096">
    <property type="term" value="P:glycolytic process"/>
    <property type="evidence" value="ECO:0007669"/>
    <property type="project" value="UniProtKB-KW"/>
</dbReference>
<evidence type="ECO:0000313" key="12">
    <source>
        <dbReference type="EMBL" id="ALB21591.1"/>
    </source>
</evidence>
<dbReference type="CDD" id="cd02016">
    <property type="entry name" value="TPP_E1_OGDC_like"/>
    <property type="match status" value="1"/>
</dbReference>
<dbReference type="PIRSF" id="PIRSF000157">
    <property type="entry name" value="Oxoglu_dh_E1"/>
    <property type="match status" value="1"/>
</dbReference>
<dbReference type="InterPro" id="IPR001017">
    <property type="entry name" value="DH_E1"/>
</dbReference>
<evidence type="ECO:0000256" key="8">
    <source>
        <dbReference type="ARBA" id="ARBA00023052"/>
    </source>
</evidence>
<proteinExistence type="inferred from homology"/>
<comment type="subunit">
    <text evidence="4">Homodimer. Part of the 2-oxoglutarate dehydrogenase (OGDH) complex composed of E1 (2-oxoglutarate dehydrogenase), E2 (dihydrolipoamide succinyltransferase) and E3 (dihydrolipoamide dehydrogenase); the complex contains multiple copies of the three enzymatic components (E1, E2 and E3).</text>
</comment>
<comment type="similarity">
    <text evidence="3">Belongs to the alpha-ketoglutarate dehydrogenase family.</text>
</comment>
<dbReference type="AlphaFoldDB" id="A0A1L6TGR9"/>
<evidence type="ECO:0000256" key="11">
    <source>
        <dbReference type="ARBA" id="ARBA00051911"/>
    </source>
</evidence>